<proteinExistence type="inferred from homology"/>
<evidence type="ECO:0000256" key="1">
    <source>
        <dbReference type="ARBA" id="ARBA00005695"/>
    </source>
</evidence>
<dbReference type="GO" id="GO:0015833">
    <property type="term" value="P:peptide transport"/>
    <property type="evidence" value="ECO:0007669"/>
    <property type="project" value="TreeGrafter"/>
</dbReference>
<protein>
    <recommendedName>
        <fullName evidence="4">Solute-binding protein family 5 domain-containing protein</fullName>
    </recommendedName>
</protein>
<keyword evidence="6" id="KW-1185">Reference proteome</keyword>
<feature type="domain" description="Solute-binding protein family 5" evidence="4">
    <location>
        <begin position="74"/>
        <end position="303"/>
    </location>
</feature>
<accession>A0A937FHP6</accession>
<sequence>MKKIICILVFIMISSQLISCEKVQETKEYGSPSNKINYGVSKIPNDLSSYDDTVTRTLMGALFEGLVYKSSDGKIVPQLSDSYSVDKNQLEYTFKIRRDIYWSNGEKITSTDFVNFFKEYVDNCKSLDDLKELSAVYGIKEYFTNKKDFNKTVAIMADGEYLKIRLNFKDDNFISALALPKYKLRKDFTKLKNYRNSFKDLIYSGSYKISDVKENIITLEKNKYYYNKDNGVNTINLVIQNNSEYALASFETNKIDIMEEPPINYLQKLRERQEVIEYPYNDVKFIAYNCQEKSPFSDAKLREDFYEYIQGLISDDKFSERISGTQVLSFSDNSEKEGKSLRSEPKSSLMELKSVTIYAEDNDTNKEFLKYVTEEAKKDNLIIYYKLFSMDDLIEELKKGNYSMYIDDFDEDSGMTNKFTEESLKSSKGNGNLSKSQVLENSKKDFVRVPMFRKNKVIVKKSYIQEIEEDFYGDVILNSLKLMNNTSV</sequence>
<evidence type="ECO:0000313" key="5">
    <source>
        <dbReference type="EMBL" id="MBL4933338.1"/>
    </source>
</evidence>
<evidence type="ECO:0000256" key="3">
    <source>
        <dbReference type="ARBA" id="ARBA00022729"/>
    </source>
</evidence>
<keyword evidence="2" id="KW-0813">Transport</keyword>
<organism evidence="5 6">
    <name type="scientific">Clostridium paridis</name>
    <dbReference type="NCBI Taxonomy" id="2803863"/>
    <lineage>
        <taxon>Bacteria</taxon>
        <taxon>Bacillati</taxon>
        <taxon>Bacillota</taxon>
        <taxon>Clostridia</taxon>
        <taxon>Eubacteriales</taxon>
        <taxon>Clostridiaceae</taxon>
        <taxon>Clostridium</taxon>
    </lineage>
</organism>
<dbReference type="GO" id="GO:0042597">
    <property type="term" value="C:periplasmic space"/>
    <property type="evidence" value="ECO:0007669"/>
    <property type="project" value="UniProtKB-ARBA"/>
</dbReference>
<dbReference type="Gene3D" id="3.10.105.10">
    <property type="entry name" value="Dipeptide-binding Protein, Domain 3"/>
    <property type="match status" value="1"/>
</dbReference>
<dbReference type="GO" id="GO:0043190">
    <property type="term" value="C:ATP-binding cassette (ABC) transporter complex"/>
    <property type="evidence" value="ECO:0007669"/>
    <property type="project" value="InterPro"/>
</dbReference>
<dbReference type="SUPFAM" id="SSF53850">
    <property type="entry name" value="Periplasmic binding protein-like II"/>
    <property type="match status" value="1"/>
</dbReference>
<dbReference type="AlphaFoldDB" id="A0A937FHP6"/>
<evidence type="ECO:0000313" key="6">
    <source>
        <dbReference type="Proteomes" id="UP000623681"/>
    </source>
</evidence>
<evidence type="ECO:0000256" key="2">
    <source>
        <dbReference type="ARBA" id="ARBA00022448"/>
    </source>
</evidence>
<comment type="caution">
    <text evidence="5">The sequence shown here is derived from an EMBL/GenBank/DDBJ whole genome shotgun (WGS) entry which is preliminary data.</text>
</comment>
<dbReference type="InterPro" id="IPR000914">
    <property type="entry name" value="SBP_5_dom"/>
</dbReference>
<dbReference type="Gene3D" id="3.90.76.10">
    <property type="entry name" value="Dipeptide-binding Protein, Domain 1"/>
    <property type="match status" value="1"/>
</dbReference>
<dbReference type="Pfam" id="PF00496">
    <property type="entry name" value="SBP_bac_5"/>
    <property type="match status" value="1"/>
</dbReference>
<dbReference type="PANTHER" id="PTHR30290">
    <property type="entry name" value="PERIPLASMIC BINDING COMPONENT OF ABC TRANSPORTER"/>
    <property type="match status" value="1"/>
</dbReference>
<reference evidence="5" key="1">
    <citation type="submission" date="2021-01" db="EMBL/GenBank/DDBJ databases">
        <title>Genome public.</title>
        <authorList>
            <person name="Liu C."/>
            <person name="Sun Q."/>
        </authorList>
    </citation>
    <scope>NUCLEOTIDE SEQUENCE</scope>
    <source>
        <strain evidence="5">YIM B02565</strain>
    </source>
</reference>
<dbReference type="Gene3D" id="3.40.190.10">
    <property type="entry name" value="Periplasmic binding protein-like II"/>
    <property type="match status" value="1"/>
</dbReference>
<gene>
    <name evidence="5" type="ORF">JK634_16205</name>
</gene>
<dbReference type="InterPro" id="IPR030678">
    <property type="entry name" value="Peptide/Ni-bd"/>
</dbReference>
<dbReference type="InterPro" id="IPR039424">
    <property type="entry name" value="SBP_5"/>
</dbReference>
<dbReference type="GO" id="GO:1904680">
    <property type="term" value="F:peptide transmembrane transporter activity"/>
    <property type="evidence" value="ECO:0007669"/>
    <property type="project" value="TreeGrafter"/>
</dbReference>
<dbReference type="EMBL" id="JAESWA010000024">
    <property type="protein sequence ID" value="MBL4933338.1"/>
    <property type="molecule type" value="Genomic_DNA"/>
</dbReference>
<dbReference type="PIRSF" id="PIRSF002741">
    <property type="entry name" value="MppA"/>
    <property type="match status" value="1"/>
</dbReference>
<dbReference type="RefSeq" id="WP_202768780.1">
    <property type="nucleotide sequence ID" value="NZ_JAESWA010000024.1"/>
</dbReference>
<keyword evidence="3" id="KW-0732">Signal</keyword>
<dbReference type="Proteomes" id="UP000623681">
    <property type="component" value="Unassembled WGS sequence"/>
</dbReference>
<evidence type="ECO:0000259" key="4">
    <source>
        <dbReference type="Pfam" id="PF00496"/>
    </source>
</evidence>
<name>A0A937FHP6_9CLOT</name>
<comment type="similarity">
    <text evidence="1">Belongs to the bacterial solute-binding protein 5 family.</text>
</comment>
<dbReference type="PANTHER" id="PTHR30290:SF9">
    <property type="entry name" value="OLIGOPEPTIDE-BINDING PROTEIN APPA"/>
    <property type="match status" value="1"/>
</dbReference>